<accession>A0AAE0PGJ2</accession>
<sequence length="412" mass="46081">MSDHDNTDRNPEFSNGGRPPPSNRTNNQSQNRAENGHQDDTETTASPRIGQMTDTDTEATDIETADTEMTDTETTDTETTDSHPTDNNTTGIKTTGIKTTNKIAISCHQADHITRTESLPTVTVGITSTTSLWCRERGPIEGTTWSHRTRSRVCCVSKRNIEPQPIPRNETVVLVQVQKSNTKSWGADNNGNRNTDNNIPVSQHVTAVGSADGPAAPAASDKPIGGGKSGPNVMSQKPGNIKARKRRERLKGEGLCQMCGKAEVTGNHICDSCYKKRRERDIENHRRKAEINQCRWCKRKAMDGRKLCEEHYRKQQKWNRDRAQRDRDHLRQQRERDRLRQLQDKSKRQEHATSQETEQDADASEEGWQPQELGDYKNTGSFYGGNHPPRKDDGEDDPDAGGVAQAQLVSCS</sequence>
<evidence type="ECO:0000313" key="2">
    <source>
        <dbReference type="EMBL" id="KAK3399434.1"/>
    </source>
</evidence>
<evidence type="ECO:0000313" key="3">
    <source>
        <dbReference type="Proteomes" id="UP001281003"/>
    </source>
</evidence>
<reference evidence="2" key="1">
    <citation type="journal article" date="2023" name="Mol. Phylogenet. Evol.">
        <title>Genome-scale phylogeny and comparative genomics of the fungal order Sordariales.</title>
        <authorList>
            <person name="Hensen N."/>
            <person name="Bonometti L."/>
            <person name="Westerberg I."/>
            <person name="Brannstrom I.O."/>
            <person name="Guillou S."/>
            <person name="Cros-Aarteil S."/>
            <person name="Calhoun S."/>
            <person name="Haridas S."/>
            <person name="Kuo A."/>
            <person name="Mondo S."/>
            <person name="Pangilinan J."/>
            <person name="Riley R."/>
            <person name="LaButti K."/>
            <person name="Andreopoulos B."/>
            <person name="Lipzen A."/>
            <person name="Chen C."/>
            <person name="Yan M."/>
            <person name="Daum C."/>
            <person name="Ng V."/>
            <person name="Clum A."/>
            <person name="Steindorff A."/>
            <person name="Ohm R.A."/>
            <person name="Martin F."/>
            <person name="Silar P."/>
            <person name="Natvig D.O."/>
            <person name="Lalanne C."/>
            <person name="Gautier V."/>
            <person name="Ament-Velasquez S.L."/>
            <person name="Kruys A."/>
            <person name="Hutchinson M.I."/>
            <person name="Powell A.J."/>
            <person name="Barry K."/>
            <person name="Miller A.N."/>
            <person name="Grigoriev I.V."/>
            <person name="Debuchy R."/>
            <person name="Gladieux P."/>
            <person name="Hiltunen Thoren M."/>
            <person name="Johannesson H."/>
        </authorList>
    </citation>
    <scope>NUCLEOTIDE SEQUENCE</scope>
    <source>
        <strain evidence="2">FGSC 1904</strain>
    </source>
</reference>
<dbReference type="Proteomes" id="UP001281003">
    <property type="component" value="Unassembled WGS sequence"/>
</dbReference>
<feature type="compositionally biased region" description="Acidic residues" evidence="1">
    <location>
        <begin position="55"/>
        <end position="79"/>
    </location>
</feature>
<dbReference type="EMBL" id="JAUTDP010000005">
    <property type="protein sequence ID" value="KAK3399434.1"/>
    <property type="molecule type" value="Genomic_DNA"/>
</dbReference>
<comment type="caution">
    <text evidence="2">The sequence shown here is derived from an EMBL/GenBank/DDBJ whole genome shotgun (WGS) entry which is preliminary data.</text>
</comment>
<keyword evidence="3" id="KW-1185">Reference proteome</keyword>
<name>A0AAE0PGJ2_SORBR</name>
<protein>
    <submittedName>
        <fullName evidence="2">Uncharacterized protein</fullName>
    </submittedName>
</protein>
<feature type="compositionally biased region" description="Low complexity" evidence="1">
    <location>
        <begin position="209"/>
        <end position="221"/>
    </location>
</feature>
<reference evidence="2" key="2">
    <citation type="submission" date="2023-07" db="EMBL/GenBank/DDBJ databases">
        <authorList>
            <consortium name="Lawrence Berkeley National Laboratory"/>
            <person name="Haridas S."/>
            <person name="Hensen N."/>
            <person name="Bonometti L."/>
            <person name="Westerberg I."/>
            <person name="Brannstrom I.O."/>
            <person name="Guillou S."/>
            <person name="Cros-Aarteil S."/>
            <person name="Calhoun S."/>
            <person name="Kuo A."/>
            <person name="Mondo S."/>
            <person name="Pangilinan J."/>
            <person name="Riley R."/>
            <person name="LaButti K."/>
            <person name="Andreopoulos B."/>
            <person name="Lipzen A."/>
            <person name="Chen C."/>
            <person name="Yanf M."/>
            <person name="Daum C."/>
            <person name="Ng V."/>
            <person name="Clum A."/>
            <person name="Steindorff A."/>
            <person name="Ohm R."/>
            <person name="Martin F."/>
            <person name="Silar P."/>
            <person name="Natvig D."/>
            <person name="Lalanne C."/>
            <person name="Gautier V."/>
            <person name="Ament-velasquez S.L."/>
            <person name="Kruys A."/>
            <person name="Hutchinson M.I."/>
            <person name="Powell A.J."/>
            <person name="Barry K."/>
            <person name="Miller A.N."/>
            <person name="Grigoriev I.V."/>
            <person name="Debuchy R."/>
            <person name="Gladieux P."/>
            <person name="Thoren M.H."/>
            <person name="Johannesson H."/>
        </authorList>
    </citation>
    <scope>NUCLEOTIDE SEQUENCE</scope>
    <source>
        <strain evidence="2">FGSC 1904</strain>
    </source>
</reference>
<dbReference type="AlphaFoldDB" id="A0AAE0PGJ2"/>
<organism evidence="2 3">
    <name type="scientific">Sordaria brevicollis</name>
    <dbReference type="NCBI Taxonomy" id="83679"/>
    <lineage>
        <taxon>Eukaryota</taxon>
        <taxon>Fungi</taxon>
        <taxon>Dikarya</taxon>
        <taxon>Ascomycota</taxon>
        <taxon>Pezizomycotina</taxon>
        <taxon>Sordariomycetes</taxon>
        <taxon>Sordariomycetidae</taxon>
        <taxon>Sordariales</taxon>
        <taxon>Sordariaceae</taxon>
        <taxon>Sordaria</taxon>
    </lineage>
</organism>
<gene>
    <name evidence="2" type="ORF">B0T20DRAFT_392452</name>
</gene>
<evidence type="ECO:0000256" key="1">
    <source>
        <dbReference type="SAM" id="MobiDB-lite"/>
    </source>
</evidence>
<proteinExistence type="predicted"/>
<feature type="compositionally biased region" description="Basic and acidic residues" evidence="1">
    <location>
        <begin position="315"/>
        <end position="353"/>
    </location>
</feature>
<feature type="compositionally biased region" description="Basic and acidic residues" evidence="1">
    <location>
        <begin position="1"/>
        <end position="11"/>
    </location>
</feature>
<feature type="compositionally biased region" description="Polar residues" evidence="1">
    <location>
        <begin position="23"/>
        <end position="33"/>
    </location>
</feature>
<feature type="region of interest" description="Disordered" evidence="1">
    <location>
        <begin position="1"/>
        <end position="94"/>
    </location>
</feature>
<feature type="region of interest" description="Disordered" evidence="1">
    <location>
        <begin position="208"/>
        <end position="243"/>
    </location>
</feature>
<feature type="region of interest" description="Disordered" evidence="1">
    <location>
        <begin position="315"/>
        <end position="412"/>
    </location>
</feature>